<accession>A0A0L7LMA9</accession>
<protein>
    <submittedName>
        <fullName evidence="5">Phosphoribosylformylglycinamidine synthase</fullName>
    </submittedName>
</protein>
<keyword evidence="3" id="KW-0658">Purine biosynthesis</keyword>
<keyword evidence="6" id="KW-1185">Reference proteome</keyword>
<proteinExistence type="predicted"/>
<name>A0A0L7LMA9_OPEBR</name>
<keyword evidence="4" id="KW-0067">ATP-binding</keyword>
<keyword evidence="1" id="KW-0436">Ligase</keyword>
<evidence type="ECO:0000256" key="4">
    <source>
        <dbReference type="ARBA" id="ARBA00022840"/>
    </source>
</evidence>
<sequence>MTLIRFFSSEAFSAHKTKEILSKLKVVDSDVSQLSTEHCYHVELSEGCDYLNINQIKILKWLLSSPLQPYALRNETNYKYSISLLQIQVTLSRSVKVLVYMMSSVWKCQPDTSSRSKTPRMFLTTSLKPWLLHYMIG</sequence>
<dbReference type="AlphaFoldDB" id="A0A0L7LMA9"/>
<evidence type="ECO:0000256" key="1">
    <source>
        <dbReference type="ARBA" id="ARBA00022598"/>
    </source>
</evidence>
<gene>
    <name evidence="5" type="ORF">OBRU01_04135</name>
</gene>
<evidence type="ECO:0000313" key="5">
    <source>
        <dbReference type="EMBL" id="KOB76668.1"/>
    </source>
</evidence>
<dbReference type="SUPFAM" id="SSF82697">
    <property type="entry name" value="PurS-like"/>
    <property type="match status" value="1"/>
</dbReference>
<organism evidence="5 6">
    <name type="scientific">Operophtera brumata</name>
    <name type="common">Winter moth</name>
    <name type="synonym">Phalaena brumata</name>
    <dbReference type="NCBI Taxonomy" id="104452"/>
    <lineage>
        <taxon>Eukaryota</taxon>
        <taxon>Metazoa</taxon>
        <taxon>Ecdysozoa</taxon>
        <taxon>Arthropoda</taxon>
        <taxon>Hexapoda</taxon>
        <taxon>Insecta</taxon>
        <taxon>Pterygota</taxon>
        <taxon>Neoptera</taxon>
        <taxon>Endopterygota</taxon>
        <taxon>Lepidoptera</taxon>
        <taxon>Glossata</taxon>
        <taxon>Ditrysia</taxon>
        <taxon>Geometroidea</taxon>
        <taxon>Geometridae</taxon>
        <taxon>Larentiinae</taxon>
        <taxon>Operophtera</taxon>
    </lineage>
</organism>
<comment type="caution">
    <text evidence="5">The sequence shown here is derived from an EMBL/GenBank/DDBJ whole genome shotgun (WGS) entry which is preliminary data.</text>
</comment>
<evidence type="ECO:0000256" key="3">
    <source>
        <dbReference type="ARBA" id="ARBA00022755"/>
    </source>
</evidence>
<dbReference type="EMBL" id="JTDY01000562">
    <property type="protein sequence ID" value="KOB76668.1"/>
    <property type="molecule type" value="Genomic_DNA"/>
</dbReference>
<reference evidence="5 6" key="1">
    <citation type="journal article" date="2015" name="Genome Biol. Evol.">
        <title>The genome of winter moth (Operophtera brumata) provides a genomic perspective on sexual dimorphism and phenology.</title>
        <authorList>
            <person name="Derks M.F."/>
            <person name="Smit S."/>
            <person name="Salis L."/>
            <person name="Schijlen E."/>
            <person name="Bossers A."/>
            <person name="Mateman C."/>
            <person name="Pijl A.S."/>
            <person name="de Ridder D."/>
            <person name="Groenen M.A."/>
            <person name="Visser M.E."/>
            <person name="Megens H.J."/>
        </authorList>
    </citation>
    <scope>NUCLEOTIDE SEQUENCE [LARGE SCALE GENOMIC DNA]</scope>
    <source>
        <strain evidence="5">WM2013NL</strain>
        <tissue evidence="5">Head and thorax</tissue>
    </source>
</reference>
<evidence type="ECO:0000256" key="2">
    <source>
        <dbReference type="ARBA" id="ARBA00022741"/>
    </source>
</evidence>
<dbReference type="GO" id="GO:0005524">
    <property type="term" value="F:ATP binding"/>
    <property type="evidence" value="ECO:0007669"/>
    <property type="project" value="UniProtKB-KW"/>
</dbReference>
<keyword evidence="2" id="KW-0547">Nucleotide-binding</keyword>
<dbReference type="GO" id="GO:0016874">
    <property type="term" value="F:ligase activity"/>
    <property type="evidence" value="ECO:0007669"/>
    <property type="project" value="UniProtKB-KW"/>
</dbReference>
<dbReference type="InterPro" id="IPR036604">
    <property type="entry name" value="PurS-like_sf"/>
</dbReference>
<evidence type="ECO:0000313" key="6">
    <source>
        <dbReference type="Proteomes" id="UP000037510"/>
    </source>
</evidence>
<dbReference type="GO" id="GO:0006164">
    <property type="term" value="P:purine nucleotide biosynthetic process"/>
    <property type="evidence" value="ECO:0007669"/>
    <property type="project" value="UniProtKB-KW"/>
</dbReference>
<dbReference type="Proteomes" id="UP000037510">
    <property type="component" value="Unassembled WGS sequence"/>
</dbReference>